<dbReference type="EMBL" id="JASCRZ010000004">
    <property type="protein sequence ID" value="MDI5895350.1"/>
    <property type="molecule type" value="Genomic_DNA"/>
</dbReference>
<dbReference type="RefSeq" id="WP_282717535.1">
    <property type="nucleotide sequence ID" value="NZ_JASCRZ010000004.1"/>
</dbReference>
<evidence type="ECO:0000313" key="2">
    <source>
        <dbReference type="Proteomes" id="UP001243403"/>
    </source>
</evidence>
<keyword evidence="2" id="KW-1185">Reference proteome</keyword>
<reference evidence="1 2" key="1">
    <citation type="submission" date="2023-04" db="EMBL/GenBank/DDBJ databases">
        <title>Two novel species of Flavobacterium.</title>
        <authorList>
            <person name="Liu Q."/>
            <person name="Xin Y.-H."/>
        </authorList>
    </citation>
    <scope>NUCLEOTIDE SEQUENCE [LARGE SCALE GENOMIC DNA]</scope>
    <source>
        <strain evidence="1 2">LB1P51</strain>
    </source>
</reference>
<protein>
    <submittedName>
        <fullName evidence="1">Uncharacterized protein</fullName>
    </submittedName>
</protein>
<accession>A0ABT6VAT5</accession>
<comment type="caution">
    <text evidence="1">The sequence shown here is derived from an EMBL/GenBank/DDBJ whole genome shotgun (WGS) entry which is preliminary data.</text>
</comment>
<sequence length="771" mass="88955">MNSFYIFNLEYKKQLKKEGKTTATVIFCADITIDISQLQIEIKNFYSKEYQTDKTIFIGGDYIVDFEKQIIENRPAIFKYVPKIDNKSFYDDLHLLSFNHIGELKEVSSVNLKGFNYLESFSKNYLTFGTQNFFLNHEGLVESIGDSQHYVFPSGKHSQRFLRTANVLLYSCEITFLALGLLKQFNKKNYRYIYCDTSSINSVALAMINLANRFKPLGEQMNYPINSFKSYEGLYDEKFQLKPNSFILISASTSGSIIEYIIKKQAAISKEDVIVLFYLENKNPSQITKEQVICNLTKSDNNPKGVDPYKTYTDDNCDLCNNGSFPIEVSGDVFLLEKPKINSIVINGADIAIQTSAKFMNQFISDKKEESVLKVNYKDTDQSSSRKYEIYIDYSKIIQNLDRFKDHQTKLDAYIDQFVPSNLKYIVFLNDHSSELLAHYILNRIEPNYKKENIPQMFSQNNFSSVAEKPSGSILIVSSCISNGKNLLYLNRALRDNNLRIIFFIGINRISNTESNKFLKTNLKYGDYGPENSTFIEVETIACSNLSESNSWQKELDFIQKYLKEVDNPEVFEFLREREKSLVNCESQEIKGLSKHLFLPNLFSDNKEILGIRRNSAFFDRVDYAEHASQSDVFFSIAYVVNRLRNSGNLSHILKQSSFIRNLLSPSNFNRFNDGVIQASFLRCARNEEMNYAIDSALSKEMKDILITIFKYRTEAQGEALLEFLYGMAIGKFTLKKDDLKAVLAELNNETNEIIIFYKTIIENNTKIKEE</sequence>
<evidence type="ECO:0000313" key="1">
    <source>
        <dbReference type="EMBL" id="MDI5895350.1"/>
    </source>
</evidence>
<dbReference type="Proteomes" id="UP001243403">
    <property type="component" value="Unassembled WGS sequence"/>
</dbReference>
<proteinExistence type="predicted"/>
<name>A0ABT6VAT5_9FLAO</name>
<gene>
    <name evidence="1" type="ORF">QLS65_10640</name>
</gene>
<organism evidence="1 2">
    <name type="scientific">Flavobacterium algoritolerans</name>
    <dbReference type="NCBI Taxonomy" id="3041254"/>
    <lineage>
        <taxon>Bacteria</taxon>
        <taxon>Pseudomonadati</taxon>
        <taxon>Bacteroidota</taxon>
        <taxon>Flavobacteriia</taxon>
        <taxon>Flavobacteriales</taxon>
        <taxon>Flavobacteriaceae</taxon>
        <taxon>Flavobacterium</taxon>
    </lineage>
</organism>